<feature type="transmembrane region" description="Helical" evidence="1">
    <location>
        <begin position="29"/>
        <end position="47"/>
    </location>
</feature>
<name>A0A1H9U4P3_9LACT</name>
<keyword evidence="1" id="KW-0812">Transmembrane</keyword>
<evidence type="ECO:0000313" key="3">
    <source>
        <dbReference type="Proteomes" id="UP000198948"/>
    </source>
</evidence>
<protein>
    <submittedName>
        <fullName evidence="2">Energy-coupling factor transport system substrate-specific component</fullName>
    </submittedName>
</protein>
<dbReference type="RefSeq" id="WP_092653721.1">
    <property type="nucleotide sequence ID" value="NZ_FOHA01000021.1"/>
</dbReference>
<organism evidence="2 3">
    <name type="scientific">Isobaculum melis</name>
    <dbReference type="NCBI Taxonomy" id="142588"/>
    <lineage>
        <taxon>Bacteria</taxon>
        <taxon>Bacillati</taxon>
        <taxon>Bacillota</taxon>
        <taxon>Bacilli</taxon>
        <taxon>Lactobacillales</taxon>
        <taxon>Carnobacteriaceae</taxon>
        <taxon>Isobaculum</taxon>
    </lineage>
</organism>
<evidence type="ECO:0000313" key="2">
    <source>
        <dbReference type="EMBL" id="SES04137.1"/>
    </source>
</evidence>
<dbReference type="Proteomes" id="UP000198948">
    <property type="component" value="Unassembled WGS sequence"/>
</dbReference>
<dbReference type="AlphaFoldDB" id="A0A1H9U4P3"/>
<accession>A0A1H9U4P3</accession>
<dbReference type="Gene3D" id="1.10.1760.20">
    <property type="match status" value="1"/>
</dbReference>
<proteinExistence type="predicted"/>
<gene>
    <name evidence="2" type="ORF">SAMN04488559_12124</name>
</gene>
<keyword evidence="1" id="KW-1133">Transmembrane helix</keyword>
<dbReference type="InterPro" id="IPR017196">
    <property type="entry name" value="ECF_substrate-spec_UCP037395"/>
</dbReference>
<feature type="transmembrane region" description="Helical" evidence="1">
    <location>
        <begin position="7"/>
        <end position="23"/>
    </location>
</feature>
<dbReference type="STRING" id="142588.SAMN04488559_12124"/>
<reference evidence="2 3" key="1">
    <citation type="submission" date="2016-10" db="EMBL/GenBank/DDBJ databases">
        <authorList>
            <person name="de Groot N.N."/>
        </authorList>
    </citation>
    <scope>NUCLEOTIDE SEQUENCE [LARGE SCALE GENOMIC DNA]</scope>
    <source>
        <strain evidence="2 3">DSM 13760</strain>
    </source>
</reference>
<evidence type="ECO:0000256" key="1">
    <source>
        <dbReference type="SAM" id="Phobius"/>
    </source>
</evidence>
<dbReference type="GO" id="GO:0022857">
    <property type="term" value="F:transmembrane transporter activity"/>
    <property type="evidence" value="ECO:0007669"/>
    <property type="project" value="InterPro"/>
</dbReference>
<dbReference type="PIRSF" id="PIRSF037395">
    <property type="entry name" value="UCP037395_ABCper"/>
    <property type="match status" value="1"/>
</dbReference>
<dbReference type="InterPro" id="IPR024529">
    <property type="entry name" value="ECF_trnsprt_substrate-spec"/>
</dbReference>
<keyword evidence="3" id="KW-1185">Reference proteome</keyword>
<dbReference type="OrthoDB" id="5198189at2"/>
<feature type="transmembrane region" description="Helical" evidence="1">
    <location>
        <begin position="187"/>
        <end position="208"/>
    </location>
</feature>
<dbReference type="EMBL" id="FOHA01000021">
    <property type="protein sequence ID" value="SES04137.1"/>
    <property type="molecule type" value="Genomic_DNA"/>
</dbReference>
<dbReference type="Pfam" id="PF12822">
    <property type="entry name" value="ECF_trnsprt"/>
    <property type="match status" value="1"/>
</dbReference>
<feature type="transmembrane region" description="Helical" evidence="1">
    <location>
        <begin position="152"/>
        <end position="175"/>
    </location>
</feature>
<feature type="transmembrane region" description="Helical" evidence="1">
    <location>
        <begin position="59"/>
        <end position="79"/>
    </location>
</feature>
<keyword evidence="1" id="KW-0472">Membrane</keyword>
<sequence>MSKVKKNVWWLVFSLLFLLVLTVAISDQYYLLVSFLFLIGTMVPLYSRFEKKKIQSREIVFLAVLGAIAAASRVLFFAIPSVQPMTFVVIVSGMVLGSEGGFMIGATGALVSNMFLGQGPWTPWQMFSWSMIGLIAGLLKDSALLKNMRSRLLFGFVMGFLFGWVINLWSVIAYIHPLSWLAFIQAYIASFYFDLAHALSNVFFLWLFSSSWIKVMRRFQKKYGLLD</sequence>